<dbReference type="SUPFAM" id="SSF103473">
    <property type="entry name" value="MFS general substrate transporter"/>
    <property type="match status" value="1"/>
</dbReference>
<dbReference type="RefSeq" id="WP_380930229.1">
    <property type="nucleotide sequence ID" value="NZ_JBHUGS010000003.1"/>
</dbReference>
<feature type="transmembrane region" description="Helical" evidence="5">
    <location>
        <begin position="166"/>
        <end position="187"/>
    </location>
</feature>
<dbReference type="EMBL" id="JBHUGS010000003">
    <property type="protein sequence ID" value="MFD1951501.1"/>
    <property type="molecule type" value="Genomic_DNA"/>
</dbReference>
<comment type="subcellular location">
    <subcellularLocation>
        <location evidence="1">Membrane</location>
        <topology evidence="1">Multi-pass membrane protein</topology>
    </subcellularLocation>
</comment>
<evidence type="ECO:0000313" key="8">
    <source>
        <dbReference type="Proteomes" id="UP001597400"/>
    </source>
</evidence>
<dbReference type="PROSITE" id="PS00216">
    <property type="entry name" value="SUGAR_TRANSPORT_1"/>
    <property type="match status" value="1"/>
</dbReference>
<protein>
    <submittedName>
        <fullName evidence="7">MFS transporter</fullName>
    </submittedName>
</protein>
<feature type="transmembrane region" description="Helical" evidence="5">
    <location>
        <begin position="77"/>
        <end position="95"/>
    </location>
</feature>
<keyword evidence="8" id="KW-1185">Reference proteome</keyword>
<evidence type="ECO:0000256" key="2">
    <source>
        <dbReference type="ARBA" id="ARBA00022692"/>
    </source>
</evidence>
<dbReference type="InterPro" id="IPR036259">
    <property type="entry name" value="MFS_trans_sf"/>
</dbReference>
<gene>
    <name evidence="7" type="ORF">ACFSGX_12070</name>
</gene>
<dbReference type="PROSITE" id="PS50850">
    <property type="entry name" value="MFS"/>
    <property type="match status" value="1"/>
</dbReference>
<evidence type="ECO:0000256" key="1">
    <source>
        <dbReference type="ARBA" id="ARBA00004141"/>
    </source>
</evidence>
<feature type="transmembrane region" description="Helical" evidence="5">
    <location>
        <begin position="370"/>
        <end position="392"/>
    </location>
</feature>
<feature type="transmembrane region" description="Helical" evidence="5">
    <location>
        <begin position="137"/>
        <end position="160"/>
    </location>
</feature>
<feature type="domain" description="Major facilitator superfamily (MFS) profile" evidence="6">
    <location>
        <begin position="12"/>
        <end position="396"/>
    </location>
</feature>
<dbReference type="InterPro" id="IPR005829">
    <property type="entry name" value="Sugar_transporter_CS"/>
</dbReference>
<dbReference type="Gene3D" id="1.20.1250.20">
    <property type="entry name" value="MFS general substrate transporter like domains"/>
    <property type="match status" value="2"/>
</dbReference>
<reference evidence="8" key="1">
    <citation type="journal article" date="2019" name="Int. J. Syst. Evol. Microbiol.">
        <title>The Global Catalogue of Microorganisms (GCM) 10K type strain sequencing project: providing services to taxonomists for standard genome sequencing and annotation.</title>
        <authorList>
            <consortium name="The Broad Institute Genomics Platform"/>
            <consortium name="The Broad Institute Genome Sequencing Center for Infectious Disease"/>
            <person name="Wu L."/>
            <person name="Ma J."/>
        </authorList>
    </citation>
    <scope>NUCLEOTIDE SEQUENCE [LARGE SCALE GENOMIC DNA]</scope>
    <source>
        <strain evidence="8">CGMCC 1.12702</strain>
    </source>
</reference>
<keyword evidence="3 5" id="KW-1133">Transmembrane helix</keyword>
<dbReference type="Pfam" id="PF07690">
    <property type="entry name" value="MFS_1"/>
    <property type="match status" value="1"/>
</dbReference>
<dbReference type="InterPro" id="IPR020846">
    <property type="entry name" value="MFS_dom"/>
</dbReference>
<sequence length="398" mass="40252">MPIDISRKSIGPTVICLLIAAMEGYDLQSAGIVAPRLARHFLLRPDQLGWVFSAGTAGLFLGAVLGGRISDRVGRKAGLIASALLFGMFSIGSGVADNFELLVTMRLLTGIGLGSALPNIVGLVIESSAPGTGAARVTKIAACMPVGGAIASLLALKYPALGWQGIFYVGGIVPILLAIAAMGVLPATPPTPLDTGRSFTVPARGGGHLLGRDNWLRSIALWTISFCVLLILYVLLNWLPILMEAKGAAASTALLAAMGFALAGAAGGAVFGHLLGRAAKPTVLALAHGGMFISFLVVAVVNGSTSTLIAVSATGFFIAGAQALLYGVSGETYEASIRGRGVGTAVAVGRLGGIAGPALAAAILTRGASANTVILSLLPVVLVSLAAVFVLGQHSRSR</sequence>
<name>A0ABW4TZS9_9SPHN</name>
<dbReference type="PANTHER" id="PTHR23508">
    <property type="entry name" value="CARBOXYLIC ACID TRANSPORTER PROTEIN HOMOLOG"/>
    <property type="match status" value="1"/>
</dbReference>
<accession>A0ABW4TZS9</accession>
<dbReference type="Proteomes" id="UP001597400">
    <property type="component" value="Unassembled WGS sequence"/>
</dbReference>
<feature type="transmembrane region" description="Helical" evidence="5">
    <location>
        <begin position="341"/>
        <end position="364"/>
    </location>
</feature>
<keyword evidence="2 5" id="KW-0812">Transmembrane</keyword>
<feature type="transmembrane region" description="Helical" evidence="5">
    <location>
        <begin position="48"/>
        <end position="65"/>
    </location>
</feature>
<feature type="transmembrane region" description="Helical" evidence="5">
    <location>
        <begin position="248"/>
        <end position="271"/>
    </location>
</feature>
<proteinExistence type="predicted"/>
<dbReference type="PANTHER" id="PTHR23508:SF10">
    <property type="entry name" value="CARBOXYLIC ACID TRANSPORTER PROTEIN HOMOLOG"/>
    <property type="match status" value="1"/>
</dbReference>
<feature type="transmembrane region" description="Helical" evidence="5">
    <location>
        <begin position="219"/>
        <end position="236"/>
    </location>
</feature>
<feature type="transmembrane region" description="Helical" evidence="5">
    <location>
        <begin position="307"/>
        <end position="329"/>
    </location>
</feature>
<evidence type="ECO:0000256" key="4">
    <source>
        <dbReference type="ARBA" id="ARBA00023136"/>
    </source>
</evidence>
<evidence type="ECO:0000256" key="3">
    <source>
        <dbReference type="ARBA" id="ARBA00022989"/>
    </source>
</evidence>
<keyword evidence="4 5" id="KW-0472">Membrane</keyword>
<evidence type="ECO:0000259" key="6">
    <source>
        <dbReference type="PROSITE" id="PS50850"/>
    </source>
</evidence>
<feature type="transmembrane region" description="Helical" evidence="5">
    <location>
        <begin position="107"/>
        <end position="125"/>
    </location>
</feature>
<comment type="caution">
    <text evidence="7">The sequence shown here is derived from an EMBL/GenBank/DDBJ whole genome shotgun (WGS) entry which is preliminary data.</text>
</comment>
<feature type="transmembrane region" description="Helical" evidence="5">
    <location>
        <begin position="283"/>
        <end position="301"/>
    </location>
</feature>
<organism evidence="7 8">
    <name type="scientific">Sphingomonas arantia</name>
    <dbReference type="NCBI Taxonomy" id="1460676"/>
    <lineage>
        <taxon>Bacteria</taxon>
        <taxon>Pseudomonadati</taxon>
        <taxon>Pseudomonadota</taxon>
        <taxon>Alphaproteobacteria</taxon>
        <taxon>Sphingomonadales</taxon>
        <taxon>Sphingomonadaceae</taxon>
        <taxon>Sphingomonas</taxon>
    </lineage>
</organism>
<dbReference type="InterPro" id="IPR011701">
    <property type="entry name" value="MFS"/>
</dbReference>
<evidence type="ECO:0000313" key="7">
    <source>
        <dbReference type="EMBL" id="MFD1951501.1"/>
    </source>
</evidence>
<evidence type="ECO:0000256" key="5">
    <source>
        <dbReference type="SAM" id="Phobius"/>
    </source>
</evidence>